<feature type="region of interest" description="Disordered" evidence="4">
    <location>
        <begin position="1104"/>
        <end position="1145"/>
    </location>
</feature>
<dbReference type="GeneID" id="68118172"/>
<feature type="compositionally biased region" description="Polar residues" evidence="4">
    <location>
        <begin position="94"/>
        <end position="114"/>
    </location>
</feature>
<feature type="region of interest" description="Disordered" evidence="4">
    <location>
        <begin position="1012"/>
        <end position="1052"/>
    </location>
</feature>
<evidence type="ECO:0000313" key="6">
    <source>
        <dbReference type="Proteomes" id="UP000444721"/>
    </source>
</evidence>
<dbReference type="Proteomes" id="UP000444721">
    <property type="component" value="Unassembled WGS sequence"/>
</dbReference>
<sequence>MLNNVKRWLYDKRGSTRSTTHSGATTLNDSGMDASHHQTTVPNVEQGHQLNSDQNQNLNMNRHLHNTSTYYEYTVQSQEGLPSMAQHHHLDDVSVQSDSEQNPSSNNPLNTQGASSGGSGTHNTFSSPLEQAALNLIRGGGIGILETRAKPPGSSYGDDDDHQQFITSLDHRVESNNNLLQKPFTSHSPKSDEEISVALYSNSLRKTIDNEYYSSPQREKVSVPPMARPIDSPTLPSKLNDSFNSALSSSTVKSFNTANSPQRKRTGSNASNNSSSITHTLGIPQQLGPFTVYSLPKNQTGLSLSNASSHHRNNRHLHHGEYAYCEECPNCNIAKYNTNPFSEVTVITDTSADTALDDKISITKLVLLYDRNVNLDTSYSCCLPYYVNFWNYEQYCDHHFTDKPLKKKPPHHYFFLNEEYMFYRCRSTKYHSTIVHPISSPAAACLQDGRIFIWDITNSRKIACLQHHKLPVNCIVPIFSQGTALTQPPIEDANVYLQYTPFAQYILTGSEDKSIKLWDISTVWSFGGSQPLIFSPVRSMLAHETSVTTIELFSDGSPRFCSSSIDGKLYIWNWFTGELLQDIQRPDSGPIVKILALSLPYNGELETNEYSRTAILTNAQTSPELLVYNYTRDGNVEEHNCDENKVISKETVLRPYSLRTSSIGSNDANNVTTQDAPSPPSIHVLSKLKLFNVFTSIPVNSEPSLTSGLVEKNPPSPSFGKSGSSEFDMIVSTVNNIGQVDLWKSYIDHHGEMKFNKMVTISRAHELYEQTKKPYQKCSQLAVNNHFLVISLDSSLFIFDISEVMLSFTDEHISSQKDCKLVLEQIDAHSCNITSIISLHFGKVIVTGAEDGSIALWDTTKYLTNNVVSHASSNASTSDTSTSNSIIESIFIGPKAQSPVFHHIAKVQIHTQEIVSLIALNENAFVSIAKDEPFMLFWKDSRMEKKLRTYTAFHYDMDSSNTPPHPNYHTPNMLSLMINDSGMHPFTLQNVTPSLWKMQRSRGNSFRRVQSAIGLSRERNRSNASTSSNPDETHQHANITNTVTTQDNLTPRDEISINTKVEHSTVKAYTLGDERITASPPSNENQKDEVQNELFDTMSEALSSPTGTVVSFSPHSRTGTNSSDGFNYGETSMMMNLDQKTKDQE</sequence>
<feature type="compositionally biased region" description="Polar residues" evidence="4">
    <location>
        <begin position="16"/>
        <end position="29"/>
    </location>
</feature>
<feature type="repeat" description="WD" evidence="3">
    <location>
        <begin position="826"/>
        <end position="858"/>
    </location>
</feature>
<feature type="repeat" description="WD" evidence="3">
    <location>
        <begin position="540"/>
        <end position="582"/>
    </location>
</feature>
<gene>
    <name evidence="5" type="ORF">FDP41_010957</name>
</gene>
<feature type="region of interest" description="Disordered" evidence="4">
    <location>
        <begin position="213"/>
        <end position="280"/>
    </location>
</feature>
<keyword evidence="2" id="KW-0677">Repeat</keyword>
<organism evidence="5 6">
    <name type="scientific">Naegleria fowleri</name>
    <name type="common">Brain eating amoeba</name>
    <dbReference type="NCBI Taxonomy" id="5763"/>
    <lineage>
        <taxon>Eukaryota</taxon>
        <taxon>Discoba</taxon>
        <taxon>Heterolobosea</taxon>
        <taxon>Tetramitia</taxon>
        <taxon>Eutetramitia</taxon>
        <taxon>Vahlkampfiidae</taxon>
        <taxon>Naegleria</taxon>
    </lineage>
</organism>
<name>A0A6A5CCJ6_NAEFO</name>
<dbReference type="InterPro" id="IPR001680">
    <property type="entry name" value="WD40_rpt"/>
</dbReference>
<dbReference type="VEuPathDB" id="AmoebaDB:NF0090470"/>
<reference evidence="5 6" key="1">
    <citation type="journal article" date="2019" name="Sci. Rep.">
        <title>Nanopore sequencing improves the draft genome of the human pathogenic amoeba Naegleria fowleri.</title>
        <authorList>
            <person name="Liechti N."/>
            <person name="Schurch N."/>
            <person name="Bruggmann R."/>
            <person name="Wittwer M."/>
        </authorList>
    </citation>
    <scope>NUCLEOTIDE SEQUENCE [LARGE SCALE GENOMIC DNA]</scope>
    <source>
        <strain evidence="5 6">ATCC 30894</strain>
    </source>
</reference>
<protein>
    <submittedName>
        <fullName evidence="5">Uncharacterized protein</fullName>
    </submittedName>
</protein>
<dbReference type="PROSITE" id="PS50294">
    <property type="entry name" value="WD_REPEATS_REGION"/>
    <property type="match status" value="1"/>
</dbReference>
<feature type="compositionally biased region" description="Polar residues" evidence="4">
    <location>
        <begin position="1022"/>
        <end position="1049"/>
    </location>
</feature>
<feature type="region of interest" description="Disordered" evidence="4">
    <location>
        <begin position="91"/>
        <end position="126"/>
    </location>
</feature>
<evidence type="ECO:0000313" key="5">
    <source>
        <dbReference type="EMBL" id="KAF0982979.1"/>
    </source>
</evidence>
<dbReference type="SMART" id="SM00320">
    <property type="entry name" value="WD40"/>
    <property type="match status" value="3"/>
</dbReference>
<proteinExistence type="predicted"/>
<feature type="repeat" description="WD" evidence="3">
    <location>
        <begin position="497"/>
        <end position="522"/>
    </location>
</feature>
<evidence type="ECO:0000256" key="1">
    <source>
        <dbReference type="ARBA" id="ARBA00022574"/>
    </source>
</evidence>
<feature type="compositionally biased region" description="Polar residues" evidence="4">
    <location>
        <begin position="1104"/>
        <end position="1134"/>
    </location>
</feature>
<dbReference type="InterPro" id="IPR020472">
    <property type="entry name" value="WD40_PAC1"/>
</dbReference>
<dbReference type="InterPro" id="IPR036322">
    <property type="entry name" value="WD40_repeat_dom_sf"/>
</dbReference>
<dbReference type="PROSITE" id="PS00678">
    <property type="entry name" value="WD_REPEATS_1"/>
    <property type="match status" value="1"/>
</dbReference>
<feature type="compositionally biased region" description="Polar residues" evidence="4">
    <location>
        <begin position="234"/>
        <end position="279"/>
    </location>
</feature>
<keyword evidence="6" id="KW-1185">Reference proteome</keyword>
<dbReference type="InterPro" id="IPR015943">
    <property type="entry name" value="WD40/YVTN_repeat-like_dom_sf"/>
</dbReference>
<evidence type="ECO:0000256" key="3">
    <source>
        <dbReference type="PROSITE-ProRule" id="PRU00221"/>
    </source>
</evidence>
<dbReference type="OMA" id="WKDSRME"/>
<evidence type="ECO:0000256" key="4">
    <source>
        <dbReference type="SAM" id="MobiDB-lite"/>
    </source>
</evidence>
<dbReference type="Gene3D" id="2.130.10.10">
    <property type="entry name" value="YVTN repeat-like/Quinoprotein amine dehydrogenase"/>
    <property type="match status" value="2"/>
</dbReference>
<dbReference type="InterPro" id="IPR019775">
    <property type="entry name" value="WD40_repeat_CS"/>
</dbReference>
<comment type="caution">
    <text evidence="5">The sequence shown here is derived from an EMBL/GenBank/DDBJ whole genome shotgun (WGS) entry which is preliminary data.</text>
</comment>
<accession>A0A6A5CCJ6</accession>
<dbReference type="SUPFAM" id="SSF50978">
    <property type="entry name" value="WD40 repeat-like"/>
    <property type="match status" value="1"/>
</dbReference>
<keyword evidence="1 3" id="KW-0853">WD repeat</keyword>
<dbReference type="OrthoDB" id="17410at2759"/>
<dbReference type="VEuPathDB" id="AmoebaDB:NfTy_016010"/>
<dbReference type="PANTHER" id="PTHR19848">
    <property type="entry name" value="WD40 REPEAT PROTEIN"/>
    <property type="match status" value="1"/>
</dbReference>
<dbReference type="VEuPathDB" id="AmoebaDB:FDP41_010957"/>
<dbReference type="Pfam" id="PF00400">
    <property type="entry name" value="WD40"/>
    <property type="match status" value="3"/>
</dbReference>
<dbReference type="PROSITE" id="PS50082">
    <property type="entry name" value="WD_REPEATS_2"/>
    <property type="match status" value="3"/>
</dbReference>
<feature type="region of interest" description="Disordered" evidence="4">
    <location>
        <begin position="1"/>
        <end position="38"/>
    </location>
</feature>
<dbReference type="PRINTS" id="PR00320">
    <property type="entry name" value="GPROTEINBRPT"/>
</dbReference>
<dbReference type="AlphaFoldDB" id="A0A6A5CCJ6"/>
<evidence type="ECO:0000256" key="2">
    <source>
        <dbReference type="ARBA" id="ARBA00022737"/>
    </source>
</evidence>
<dbReference type="PANTHER" id="PTHR19848:SF8">
    <property type="entry name" value="F-BOX AND WD REPEAT DOMAIN CONTAINING 7"/>
    <property type="match status" value="1"/>
</dbReference>
<dbReference type="EMBL" id="VFQX01000007">
    <property type="protein sequence ID" value="KAF0982979.1"/>
    <property type="molecule type" value="Genomic_DNA"/>
</dbReference>
<dbReference type="RefSeq" id="XP_044567692.1">
    <property type="nucleotide sequence ID" value="XM_044701312.1"/>
</dbReference>